<dbReference type="SMART" id="SM00202">
    <property type="entry name" value="SR"/>
    <property type="match status" value="3"/>
</dbReference>
<keyword evidence="1 3" id="KW-1015">Disulfide bond</keyword>
<feature type="disulfide bond" evidence="3">
    <location>
        <begin position="58"/>
        <end position="122"/>
    </location>
</feature>
<dbReference type="Pfam" id="PF00530">
    <property type="entry name" value="SRCR"/>
    <property type="match status" value="3"/>
</dbReference>
<evidence type="ECO:0000256" key="5">
    <source>
        <dbReference type="SAM" id="Phobius"/>
    </source>
</evidence>
<proteinExistence type="predicted"/>
<dbReference type="PRINTS" id="PR00258">
    <property type="entry name" value="SPERACTRCPTR"/>
</dbReference>
<dbReference type="InterPro" id="IPR036772">
    <property type="entry name" value="SRCR-like_dom_sf"/>
</dbReference>
<feature type="disulfide bond" evidence="3">
    <location>
        <begin position="290"/>
        <end position="351"/>
    </location>
</feature>
<feature type="domain" description="SRCR" evidence="7">
    <location>
        <begin position="250"/>
        <end position="352"/>
    </location>
</feature>
<dbReference type="KEGG" id="bbel:109479766"/>
<feature type="compositionally biased region" description="Low complexity" evidence="4">
    <location>
        <begin position="501"/>
        <end position="519"/>
    </location>
</feature>
<dbReference type="PANTHER" id="PTHR48071:SF28">
    <property type="entry name" value="SRCR DOMAIN-CONTAINING PROTEIN"/>
    <property type="match status" value="1"/>
</dbReference>
<evidence type="ECO:0000256" key="4">
    <source>
        <dbReference type="SAM" id="MobiDB-lite"/>
    </source>
</evidence>
<feature type="disulfide bond" evidence="3">
    <location>
        <begin position="398"/>
        <end position="459"/>
    </location>
</feature>
<evidence type="ECO:0000313" key="9">
    <source>
        <dbReference type="RefSeq" id="XP_019637318.1"/>
    </source>
</evidence>
<gene>
    <name evidence="9" type="primary">LOC109479766</name>
</gene>
<dbReference type="RefSeq" id="XP_019637318.1">
    <property type="nucleotide sequence ID" value="XM_019781759.1"/>
</dbReference>
<feature type="domain" description="SRCR" evidence="7">
    <location>
        <begin position="31"/>
        <end position="133"/>
    </location>
</feature>
<feature type="disulfide bond" evidence="3">
    <location>
        <begin position="429"/>
        <end position="439"/>
    </location>
</feature>
<feature type="region of interest" description="Disordered" evidence="4">
    <location>
        <begin position="501"/>
        <end position="538"/>
    </location>
</feature>
<evidence type="ECO:0000256" key="1">
    <source>
        <dbReference type="ARBA" id="ARBA00023157"/>
    </source>
</evidence>
<evidence type="ECO:0000256" key="6">
    <source>
        <dbReference type="SAM" id="SignalP"/>
    </source>
</evidence>
<keyword evidence="8" id="KW-1185">Reference proteome</keyword>
<keyword evidence="2" id="KW-0325">Glycoprotein</keyword>
<evidence type="ECO:0000256" key="3">
    <source>
        <dbReference type="PROSITE-ProRule" id="PRU00196"/>
    </source>
</evidence>
<feature type="disulfide bond" evidence="3">
    <location>
        <begin position="321"/>
        <end position="331"/>
    </location>
</feature>
<name>A0A6P4ZKL7_BRABE</name>
<accession>A0A6P4ZKL7</accession>
<organism evidence="8 9">
    <name type="scientific">Branchiostoma belcheri</name>
    <name type="common">Amphioxus</name>
    <dbReference type="NCBI Taxonomy" id="7741"/>
    <lineage>
        <taxon>Eukaryota</taxon>
        <taxon>Metazoa</taxon>
        <taxon>Chordata</taxon>
        <taxon>Cephalochordata</taxon>
        <taxon>Leptocardii</taxon>
        <taxon>Amphioxiformes</taxon>
        <taxon>Branchiostomatidae</taxon>
        <taxon>Branchiostoma</taxon>
    </lineage>
</organism>
<dbReference type="InterPro" id="IPR001190">
    <property type="entry name" value="SRCR"/>
</dbReference>
<dbReference type="GO" id="GO:0016020">
    <property type="term" value="C:membrane"/>
    <property type="evidence" value="ECO:0007669"/>
    <property type="project" value="InterPro"/>
</dbReference>
<feature type="signal peptide" evidence="6">
    <location>
        <begin position="1"/>
        <end position="26"/>
    </location>
</feature>
<dbReference type="SUPFAM" id="SSF56487">
    <property type="entry name" value="SRCR-like"/>
    <property type="match status" value="3"/>
</dbReference>
<feature type="chain" id="PRO_5027610963" evidence="6">
    <location>
        <begin position="27"/>
        <end position="551"/>
    </location>
</feature>
<dbReference type="FunFam" id="3.10.250.10:FF:000011">
    <property type="entry name" value="Scavenger receptor class A member 5"/>
    <property type="match status" value="3"/>
</dbReference>
<feature type="disulfide bond" evidence="3">
    <location>
        <begin position="385"/>
        <end position="449"/>
    </location>
</feature>
<feature type="compositionally biased region" description="Pro residues" evidence="4">
    <location>
        <begin position="520"/>
        <end position="538"/>
    </location>
</feature>
<keyword evidence="5" id="KW-1133">Transmembrane helix</keyword>
<keyword evidence="6" id="KW-0732">Signal</keyword>
<dbReference type="GeneID" id="109479766"/>
<dbReference type="OrthoDB" id="536948at2759"/>
<keyword evidence="5" id="KW-0812">Transmembrane</keyword>
<evidence type="ECO:0000256" key="2">
    <source>
        <dbReference type="ARBA" id="ARBA00023180"/>
    </source>
</evidence>
<dbReference type="AlphaFoldDB" id="A0A6P4ZKL7"/>
<evidence type="ECO:0000313" key="8">
    <source>
        <dbReference type="Proteomes" id="UP000515135"/>
    </source>
</evidence>
<dbReference type="Gene3D" id="3.10.250.10">
    <property type="entry name" value="SRCR-like domain"/>
    <property type="match status" value="3"/>
</dbReference>
<feature type="domain" description="SRCR" evidence="7">
    <location>
        <begin position="358"/>
        <end position="460"/>
    </location>
</feature>
<reference evidence="9" key="1">
    <citation type="submission" date="2025-08" db="UniProtKB">
        <authorList>
            <consortium name="RefSeq"/>
        </authorList>
    </citation>
    <scope>IDENTIFICATION</scope>
    <source>
        <tissue evidence="9">Gonad</tissue>
    </source>
</reference>
<dbReference type="Proteomes" id="UP000515135">
    <property type="component" value="Unplaced"/>
</dbReference>
<feature type="disulfide bond" evidence="3">
    <location>
        <begin position="102"/>
        <end position="112"/>
    </location>
</feature>
<feature type="disulfide bond" evidence="3">
    <location>
        <begin position="71"/>
        <end position="132"/>
    </location>
</feature>
<dbReference type="PROSITE" id="PS50287">
    <property type="entry name" value="SRCR_2"/>
    <property type="match status" value="3"/>
</dbReference>
<evidence type="ECO:0000259" key="7">
    <source>
        <dbReference type="PROSITE" id="PS50287"/>
    </source>
</evidence>
<sequence length="551" mass="59090">MSTDAVKMAQWLFVLVLATLFNSSFQQASRIRLVGGSGPHEGRVEVRPSYSYSWGTVCDDRFGMDDARVVCRMLGYTKASAYRGSAYYGQGSGDIYMDELRCSGTESSLFSCPYRGWGVNDCTHSEDVGVVCYPSTLLPTPRPDNGCPSVRISGSSSVQSDRMTTYTMTGQLRNGRPVYRSSRGDYLFFYQSDDSWHVGPQLGTDYIGMYVDDISINAEDISGTWYLFDGTNFIPYIPVRVTCANVNIRVRLVGGSGPQEGRVVVRLSNSYTWGTVCDDRFGMNDAAVVCRMLGYSGASAYHGSAYYGRGSGSIYIDELGCSGKESSLFDCPYRGWGVHNCDHGDDVGVVCYSSANRTRLVGGSGPHEGRVEVRLSTGYNWGTVCDDSFGMNDAGVVCKMLGYTGASAYHGSAYYGRGSGNIYMDDLRCTGTETILFDCPYSGWGNHNCDHGDDVGVVCYSSSGVTSGLSTGAIVGISVGAISAVVLIIVISCCCRCKKSAPVATTSPSSPPTGTANPAFTPPPAGPPPAYSPPVQPPPDGLVFVRVVRIQ</sequence>
<protein>
    <submittedName>
        <fullName evidence="9">Deleted in malignant brain tumors 1 protein-like</fullName>
    </submittedName>
</protein>
<dbReference type="PANTHER" id="PTHR48071">
    <property type="entry name" value="SRCR DOMAIN-CONTAINING PROTEIN"/>
    <property type="match status" value="1"/>
</dbReference>
<feature type="disulfide bond" evidence="3">
    <location>
        <begin position="277"/>
        <end position="341"/>
    </location>
</feature>
<keyword evidence="5" id="KW-0472">Membrane</keyword>
<feature type="transmembrane region" description="Helical" evidence="5">
    <location>
        <begin position="469"/>
        <end position="491"/>
    </location>
</feature>